<feature type="transmembrane region" description="Helical" evidence="2">
    <location>
        <begin position="251"/>
        <end position="273"/>
    </location>
</feature>
<feature type="transmembrane region" description="Helical" evidence="2">
    <location>
        <begin position="85"/>
        <end position="106"/>
    </location>
</feature>
<feature type="transmembrane region" description="Helical" evidence="2">
    <location>
        <begin position="112"/>
        <end position="132"/>
    </location>
</feature>
<feature type="transmembrane region" description="Helical" evidence="2">
    <location>
        <begin position="57"/>
        <end position="78"/>
    </location>
</feature>
<gene>
    <name evidence="4" type="ORF">ACFSCY_16595</name>
</gene>
<comment type="caution">
    <text evidence="4">The sequence shown here is derived from an EMBL/GenBank/DDBJ whole genome shotgun (WGS) entry which is preliminary data.</text>
</comment>
<evidence type="ECO:0000259" key="3">
    <source>
        <dbReference type="Pfam" id="PF00892"/>
    </source>
</evidence>
<dbReference type="InterPro" id="IPR000620">
    <property type="entry name" value="EamA_dom"/>
</dbReference>
<organism evidence="4 5">
    <name type="scientific">Pseudonocardia aurantiaca</name>
    <dbReference type="NCBI Taxonomy" id="75290"/>
    <lineage>
        <taxon>Bacteria</taxon>
        <taxon>Bacillati</taxon>
        <taxon>Actinomycetota</taxon>
        <taxon>Actinomycetes</taxon>
        <taxon>Pseudonocardiales</taxon>
        <taxon>Pseudonocardiaceae</taxon>
        <taxon>Pseudonocardia</taxon>
    </lineage>
</organism>
<feature type="transmembrane region" description="Helical" evidence="2">
    <location>
        <begin position="29"/>
        <end position="51"/>
    </location>
</feature>
<keyword evidence="2" id="KW-0812">Transmembrane</keyword>
<dbReference type="EMBL" id="JBHUCP010000009">
    <property type="protein sequence ID" value="MFD1531058.1"/>
    <property type="molecule type" value="Genomic_DNA"/>
</dbReference>
<accession>A0ABW4FLF0</accession>
<dbReference type="RefSeq" id="WP_343971299.1">
    <property type="nucleotide sequence ID" value="NZ_BAAAJG010000002.1"/>
</dbReference>
<evidence type="ECO:0000313" key="5">
    <source>
        <dbReference type="Proteomes" id="UP001597145"/>
    </source>
</evidence>
<feature type="transmembrane region" description="Helical" evidence="2">
    <location>
        <begin position="144"/>
        <end position="163"/>
    </location>
</feature>
<evidence type="ECO:0000313" key="4">
    <source>
        <dbReference type="EMBL" id="MFD1531058.1"/>
    </source>
</evidence>
<keyword evidence="2" id="KW-0472">Membrane</keyword>
<evidence type="ECO:0000256" key="1">
    <source>
        <dbReference type="ARBA" id="ARBA00007362"/>
    </source>
</evidence>
<keyword evidence="2" id="KW-1133">Transmembrane helix</keyword>
<reference evidence="5" key="1">
    <citation type="journal article" date="2019" name="Int. J. Syst. Evol. Microbiol.">
        <title>The Global Catalogue of Microorganisms (GCM) 10K type strain sequencing project: providing services to taxonomists for standard genome sequencing and annotation.</title>
        <authorList>
            <consortium name="The Broad Institute Genomics Platform"/>
            <consortium name="The Broad Institute Genome Sequencing Center for Infectious Disease"/>
            <person name="Wu L."/>
            <person name="Ma J."/>
        </authorList>
    </citation>
    <scope>NUCLEOTIDE SEQUENCE [LARGE SCALE GENOMIC DNA]</scope>
    <source>
        <strain evidence="5">JCM 12165</strain>
    </source>
</reference>
<dbReference type="Proteomes" id="UP001597145">
    <property type="component" value="Unassembled WGS sequence"/>
</dbReference>
<dbReference type="Pfam" id="PF00892">
    <property type="entry name" value="EamA"/>
    <property type="match status" value="1"/>
</dbReference>
<dbReference type="SUPFAM" id="SSF103481">
    <property type="entry name" value="Multidrug resistance efflux transporter EmrE"/>
    <property type="match status" value="2"/>
</dbReference>
<proteinExistence type="inferred from homology"/>
<protein>
    <submittedName>
        <fullName evidence="4">EamA family transporter</fullName>
    </submittedName>
</protein>
<feature type="transmembrane region" description="Helical" evidence="2">
    <location>
        <begin position="169"/>
        <end position="189"/>
    </location>
</feature>
<feature type="domain" description="EamA" evidence="3">
    <location>
        <begin position="142"/>
        <end position="295"/>
    </location>
</feature>
<keyword evidence="5" id="KW-1185">Reference proteome</keyword>
<evidence type="ECO:0000256" key="2">
    <source>
        <dbReference type="SAM" id="Phobius"/>
    </source>
</evidence>
<sequence length="298" mass="29182">MSVPVALPAALAYGVADFTGGLAARRAPVLVVTAAAQATGLVSLVPVVWLVTGTPSAAAFGYGALAGIAGAAGLLLYLRALAVGPMGVVAPLSAVVGAGLPLAVGLAGGERLGPVTVLAIVVAMAAILLATAGTRSDAAASTGLLLGLGAGVGFGLFFVGLDATPSGSGLWPLLAGRVASVALLTALVLRHRLPLRFGARQAVREPVAPAAPVAAPEAARRSSPTLLILVSGVLDTAANVLFLLAARLSDLGVTAVVVSLYPVVVVLLARLVLGERLTRMQLTSAALALVASALLAAG</sequence>
<comment type="similarity">
    <text evidence="1">Belongs to the EamA transporter family.</text>
</comment>
<dbReference type="InterPro" id="IPR037185">
    <property type="entry name" value="EmrE-like"/>
</dbReference>
<name>A0ABW4FLF0_9PSEU</name>
<feature type="transmembrane region" description="Helical" evidence="2">
    <location>
        <begin position="226"/>
        <end position="245"/>
    </location>
</feature>